<dbReference type="HAMAP" id="MF_02088">
    <property type="entry name" value="Q_prec_transport"/>
    <property type="match status" value="1"/>
</dbReference>
<dbReference type="GO" id="GO:0022857">
    <property type="term" value="F:transmembrane transporter activity"/>
    <property type="evidence" value="ECO:0007669"/>
    <property type="project" value="UniProtKB-UniRule"/>
</dbReference>
<feature type="transmembrane region" description="Helical" evidence="1">
    <location>
        <begin position="86"/>
        <end position="108"/>
    </location>
</feature>
<feature type="transmembrane region" description="Helical" evidence="1">
    <location>
        <begin position="5"/>
        <end position="24"/>
    </location>
</feature>
<keyword evidence="1" id="KW-0472">Membrane</keyword>
<keyword evidence="1" id="KW-0997">Cell inner membrane</keyword>
<dbReference type="NCBIfam" id="TIGR00697">
    <property type="entry name" value="queuosine precursor transporter"/>
    <property type="match status" value="1"/>
</dbReference>
<keyword evidence="1" id="KW-1003">Cell membrane</keyword>
<evidence type="ECO:0000256" key="1">
    <source>
        <dbReference type="HAMAP-Rule" id="MF_02088"/>
    </source>
</evidence>
<accession>E0Y155</accession>
<protein>
    <recommendedName>
        <fullName evidence="1">Probable queuosine precursor transporter</fullName>
        <shortName evidence="1">Q precursor transporter</shortName>
    </recommendedName>
</protein>
<feature type="transmembrane region" description="Helical" evidence="1">
    <location>
        <begin position="30"/>
        <end position="48"/>
    </location>
</feature>
<feature type="transmembrane region" description="Helical" evidence="1">
    <location>
        <begin position="120"/>
        <end position="143"/>
    </location>
</feature>
<comment type="similarity">
    <text evidence="1">Belongs to the vitamin uptake transporter (VUT/ECF) (TC 2.A.88) family. Q precursor transporter subfamily.</text>
</comment>
<keyword evidence="1" id="KW-0812">Transmembrane</keyword>
<feature type="transmembrane region" description="Helical" evidence="1">
    <location>
        <begin position="181"/>
        <end position="199"/>
    </location>
</feature>
<keyword evidence="1" id="KW-1133">Transmembrane helix</keyword>
<feature type="transmembrane region" description="Helical" evidence="1">
    <location>
        <begin position="60"/>
        <end position="80"/>
    </location>
</feature>
<comment type="subcellular location">
    <subcellularLocation>
        <location evidence="1">Cell inner membrane</location>
        <topology evidence="1">Multi-pass membrane protein</topology>
    </subcellularLocation>
</comment>
<evidence type="ECO:0000313" key="2">
    <source>
        <dbReference type="EMBL" id="ADI20396.1"/>
    </source>
</evidence>
<dbReference type="GO" id="GO:0005886">
    <property type="term" value="C:plasma membrane"/>
    <property type="evidence" value="ECO:0007669"/>
    <property type="project" value="UniProtKB-SubCell"/>
</dbReference>
<dbReference type="PANTHER" id="PTHR34300">
    <property type="entry name" value="QUEUOSINE PRECURSOR TRANSPORTER-RELATED"/>
    <property type="match status" value="1"/>
</dbReference>
<dbReference type="EMBL" id="GU474940">
    <property type="protein sequence ID" value="ADI20396.1"/>
    <property type="molecule type" value="Genomic_DNA"/>
</dbReference>
<keyword evidence="1" id="KW-0813">Transport</keyword>
<organism evidence="2">
    <name type="scientific">uncultured alpha proteobacterium EB080_L27A02</name>
    <dbReference type="NCBI Taxonomy" id="710796"/>
    <lineage>
        <taxon>Bacteria</taxon>
        <taxon>Pseudomonadati</taxon>
        <taxon>Pseudomonadota</taxon>
        <taxon>Alphaproteobacteria</taxon>
        <taxon>environmental samples</taxon>
    </lineage>
</organism>
<dbReference type="Pfam" id="PF02592">
    <property type="entry name" value="Vut_1"/>
    <property type="match status" value="1"/>
</dbReference>
<comment type="function">
    <text evidence="1">Involved in the import of queuosine (Q) precursors, required for Q precursor salvage.</text>
</comment>
<dbReference type="AlphaFoldDB" id="E0Y155"/>
<name>E0Y155_9PROT</name>
<reference evidence="2" key="1">
    <citation type="journal article" date="2011" name="Environ. Microbiol.">
        <title>Time-series analyses of Monterey Bay coastal microbial picoplankton using a 'genome proxy' microarray.</title>
        <authorList>
            <person name="Rich V.I."/>
            <person name="Pham V.D."/>
            <person name="Eppley J."/>
            <person name="Shi Y."/>
            <person name="DeLong E.F."/>
        </authorList>
    </citation>
    <scope>NUCLEOTIDE SEQUENCE</scope>
</reference>
<dbReference type="PANTHER" id="PTHR34300:SF1">
    <property type="entry name" value="QUEUOSINE PRECURSOR TRANSPORTER"/>
    <property type="match status" value="1"/>
</dbReference>
<dbReference type="InterPro" id="IPR003744">
    <property type="entry name" value="YhhQ"/>
</dbReference>
<sequence length="207" mass="22615">MNRGLIFGIIAMAAVVVASNILVQFLMGNWLTWGAFTYPFAFLITDLTNRLYGANQARKVVFVGFCVGVLCSFIGTQIIGEFGPLVTLRIAIGSGFAFLIAQLIDIVIFDKLRKNKWWQAPLTSTLVGSSIDTALFFTIAFSVSLSSLEPSNDVAWANEILPLIGLGPLLPLWVSLGLADWLVKVSLALIALVPFRLLVVRLQKARL</sequence>
<proteinExistence type="inferred from homology"/>